<name>X0SZK9_9ZZZZ</name>
<accession>X0SZK9</accession>
<feature type="non-terminal residue" evidence="1">
    <location>
        <position position="262"/>
    </location>
</feature>
<protein>
    <submittedName>
        <fullName evidence="1">Uncharacterized protein</fullName>
    </submittedName>
</protein>
<proteinExistence type="predicted"/>
<comment type="caution">
    <text evidence="1">The sequence shown here is derived from an EMBL/GenBank/DDBJ whole genome shotgun (WGS) entry which is preliminary data.</text>
</comment>
<dbReference type="EMBL" id="BARS01017666">
    <property type="protein sequence ID" value="GAF86633.1"/>
    <property type="molecule type" value="Genomic_DNA"/>
</dbReference>
<gene>
    <name evidence="1" type="ORF">S01H1_28861</name>
</gene>
<organism evidence="1">
    <name type="scientific">marine sediment metagenome</name>
    <dbReference type="NCBI Taxonomy" id="412755"/>
    <lineage>
        <taxon>unclassified sequences</taxon>
        <taxon>metagenomes</taxon>
        <taxon>ecological metagenomes</taxon>
    </lineage>
</organism>
<sequence>MEIVTDPGIRKETRILDEEFELRNCLTKANSFDAIKKIVKYFIEQPEQLENTIFEKIIKDIAENAANIYFEHQEVFIFLVDLLISFVKKYMDKQAKEIVYFFDKTNTRFQAFKKVYYEKLILKEDLKLLAILADKECIEFVISEYLEGKIKDENIKMFQNVLNWEHYSLFLIFNKEINDKTNGKFLVTLPKSHEKERKERIQKDFDLLFDGNLFLEEIKKVFDKENKISFSREELLSLKMKYLKNYNFSDIVLHTLIEIAKE</sequence>
<evidence type="ECO:0000313" key="1">
    <source>
        <dbReference type="EMBL" id="GAF86633.1"/>
    </source>
</evidence>
<dbReference type="AlphaFoldDB" id="X0SZK9"/>
<reference evidence="1" key="1">
    <citation type="journal article" date="2014" name="Front. Microbiol.">
        <title>High frequency of phylogenetically diverse reductive dehalogenase-homologous genes in deep subseafloor sedimentary metagenomes.</title>
        <authorList>
            <person name="Kawai M."/>
            <person name="Futagami T."/>
            <person name="Toyoda A."/>
            <person name="Takaki Y."/>
            <person name="Nishi S."/>
            <person name="Hori S."/>
            <person name="Arai W."/>
            <person name="Tsubouchi T."/>
            <person name="Morono Y."/>
            <person name="Uchiyama I."/>
            <person name="Ito T."/>
            <person name="Fujiyama A."/>
            <person name="Inagaki F."/>
            <person name="Takami H."/>
        </authorList>
    </citation>
    <scope>NUCLEOTIDE SEQUENCE</scope>
    <source>
        <strain evidence="1">Expedition CK06-06</strain>
    </source>
</reference>